<evidence type="ECO:0000313" key="3">
    <source>
        <dbReference type="Proteomes" id="UP000005240"/>
    </source>
</evidence>
<accession>A0A180GCR2</accession>
<reference evidence="2" key="4">
    <citation type="submission" date="2025-05" db="UniProtKB">
        <authorList>
            <consortium name="EnsemblFungi"/>
        </authorList>
    </citation>
    <scope>IDENTIFICATION</scope>
    <source>
        <strain evidence="2">isolate 1-1 / race 1 (BBBD)</strain>
    </source>
</reference>
<name>A0A180GCR2_PUCT1</name>
<dbReference type="SUPFAM" id="SSF52047">
    <property type="entry name" value="RNI-like"/>
    <property type="match status" value="1"/>
</dbReference>
<evidence type="ECO:0008006" key="4">
    <source>
        <dbReference type="Google" id="ProtNLM"/>
    </source>
</evidence>
<sequence>MGGPFGQPNAVPDAPWCRLVKTEGMATILDLPNEVLELIFEYLVTIELGCLKDRDDRIKCEISTARTMRVVCRIWADWFYVRHLYKELRFESEDAHRQNELIDHLATRLSSSVRPNCQVLHLHHLGDPSAFYQPGSRRSTTDEKEGRSSSAFDIVGWLADFFSDSLTEIELRFKEFVSLPVETIEAIGRIRNLRVLRLGLHDPKEPTLRKDSVPETRPDSQCLRSLIVAAQKLKTLDLARLDPVVLTSTIGDELANHQLPAITQLIITEPWEGSCAGLVSLATALKSSIKVLMVSGMSRDSGQRIKPLFEALKDTIEGISVRHSSTVHNSTIHNLKFPKLRVFETQYWFQSFCDFFTQSILKNSEIEVIAIPHEEACCDRPLESNLLTKIPKLRRLVFYNCHPDDVEFEDDDLAACKAHGIECLRLDRDIYISELMEL</sequence>
<dbReference type="EMBL" id="ADAS02000103">
    <property type="protein sequence ID" value="OAV90364.1"/>
    <property type="molecule type" value="Genomic_DNA"/>
</dbReference>
<dbReference type="EnsemblFungi" id="PTTG_28358-t43_1">
    <property type="protein sequence ID" value="PTTG_28358-t43_1-p1"/>
    <property type="gene ID" value="PTTG_28358"/>
</dbReference>
<gene>
    <name evidence="1" type="ORF">PTTG_28358</name>
</gene>
<dbReference type="AlphaFoldDB" id="A0A180GCR2"/>
<evidence type="ECO:0000313" key="1">
    <source>
        <dbReference type="EMBL" id="OAV90364.1"/>
    </source>
</evidence>
<dbReference type="VEuPathDB" id="FungiDB:PTTG_28358"/>
<reference evidence="2 3" key="3">
    <citation type="journal article" date="2017" name="G3 (Bethesda)">
        <title>Comparative analysis highlights variable genome content of wheat rusts and divergence of the mating loci.</title>
        <authorList>
            <person name="Cuomo C.A."/>
            <person name="Bakkeren G."/>
            <person name="Khalil H.B."/>
            <person name="Panwar V."/>
            <person name="Joly D."/>
            <person name="Linning R."/>
            <person name="Sakthikumar S."/>
            <person name="Song X."/>
            <person name="Adiconis X."/>
            <person name="Fan L."/>
            <person name="Goldberg J.M."/>
            <person name="Levin J.Z."/>
            <person name="Young S."/>
            <person name="Zeng Q."/>
            <person name="Anikster Y."/>
            <person name="Bruce M."/>
            <person name="Wang M."/>
            <person name="Yin C."/>
            <person name="McCallum B."/>
            <person name="Szabo L.J."/>
            <person name="Hulbert S."/>
            <person name="Chen X."/>
            <person name="Fellers J.P."/>
        </authorList>
    </citation>
    <scope>NUCLEOTIDE SEQUENCE</scope>
    <source>
        <strain evidence="3">Isolate 1-1 / race 1 (BBBD)</strain>
        <strain evidence="2">isolate 1-1 / race 1 (BBBD)</strain>
    </source>
</reference>
<evidence type="ECO:0000313" key="2">
    <source>
        <dbReference type="EnsemblFungi" id="PTTG_28358-t43_1-p1"/>
    </source>
</evidence>
<dbReference type="OrthoDB" id="10678737at2759"/>
<reference evidence="1" key="2">
    <citation type="submission" date="2016-05" db="EMBL/GenBank/DDBJ databases">
        <title>Comparative analysis highlights variable genome content of wheat rusts and divergence of the mating loci.</title>
        <authorList>
            <person name="Cuomo C.A."/>
            <person name="Bakkeren G."/>
            <person name="Szabo L."/>
            <person name="Khalil H."/>
            <person name="Joly D."/>
            <person name="Goldberg J."/>
            <person name="Young S."/>
            <person name="Zeng Q."/>
            <person name="Fellers J."/>
        </authorList>
    </citation>
    <scope>NUCLEOTIDE SEQUENCE [LARGE SCALE GENOMIC DNA]</scope>
    <source>
        <strain evidence="1">1-1 BBBD Race 1</strain>
    </source>
</reference>
<keyword evidence="3" id="KW-1185">Reference proteome</keyword>
<protein>
    <recommendedName>
        <fullName evidence="4">F-box domain-containing protein</fullName>
    </recommendedName>
</protein>
<organism evidence="1">
    <name type="scientific">Puccinia triticina (isolate 1-1 / race 1 (BBBD))</name>
    <name type="common">Brown leaf rust fungus</name>
    <dbReference type="NCBI Taxonomy" id="630390"/>
    <lineage>
        <taxon>Eukaryota</taxon>
        <taxon>Fungi</taxon>
        <taxon>Dikarya</taxon>
        <taxon>Basidiomycota</taxon>
        <taxon>Pucciniomycotina</taxon>
        <taxon>Pucciniomycetes</taxon>
        <taxon>Pucciniales</taxon>
        <taxon>Pucciniaceae</taxon>
        <taxon>Puccinia</taxon>
    </lineage>
</organism>
<reference evidence="1" key="1">
    <citation type="submission" date="2009-11" db="EMBL/GenBank/DDBJ databases">
        <authorList>
            <consortium name="The Broad Institute Genome Sequencing Platform"/>
            <person name="Ward D."/>
            <person name="Feldgarden M."/>
            <person name="Earl A."/>
            <person name="Young S.K."/>
            <person name="Zeng Q."/>
            <person name="Koehrsen M."/>
            <person name="Alvarado L."/>
            <person name="Berlin A."/>
            <person name="Bochicchio J."/>
            <person name="Borenstein D."/>
            <person name="Chapman S.B."/>
            <person name="Chen Z."/>
            <person name="Engels R."/>
            <person name="Freedman E."/>
            <person name="Gellesch M."/>
            <person name="Goldberg J."/>
            <person name="Griggs A."/>
            <person name="Gujja S."/>
            <person name="Heilman E."/>
            <person name="Heiman D."/>
            <person name="Hepburn T."/>
            <person name="Howarth C."/>
            <person name="Jen D."/>
            <person name="Larson L."/>
            <person name="Lewis B."/>
            <person name="Mehta T."/>
            <person name="Park D."/>
            <person name="Pearson M."/>
            <person name="Roberts A."/>
            <person name="Saif S."/>
            <person name="Shea T."/>
            <person name="Shenoy N."/>
            <person name="Sisk P."/>
            <person name="Stolte C."/>
            <person name="Sykes S."/>
            <person name="Thomson T."/>
            <person name="Walk T."/>
            <person name="White J."/>
            <person name="Yandava C."/>
            <person name="Izard J."/>
            <person name="Baranova O.V."/>
            <person name="Blanton J.M."/>
            <person name="Tanner A.C."/>
            <person name="Dewhirst F.E."/>
            <person name="Haas B."/>
            <person name="Nusbaum C."/>
            <person name="Birren B."/>
        </authorList>
    </citation>
    <scope>NUCLEOTIDE SEQUENCE [LARGE SCALE GENOMIC DNA]</scope>
    <source>
        <strain evidence="1">1-1 BBBD Race 1</strain>
    </source>
</reference>
<dbReference type="Proteomes" id="UP000005240">
    <property type="component" value="Unassembled WGS sequence"/>
</dbReference>
<proteinExistence type="predicted"/>